<keyword evidence="8" id="KW-1185">Reference proteome</keyword>
<dbReference type="Pfam" id="PF00440">
    <property type="entry name" value="TetR_N"/>
    <property type="match status" value="1"/>
</dbReference>
<dbReference type="InterPro" id="IPR050109">
    <property type="entry name" value="HTH-type_TetR-like_transc_reg"/>
</dbReference>
<accession>A0A841E3G0</accession>
<dbReference type="PANTHER" id="PTHR30055">
    <property type="entry name" value="HTH-TYPE TRANSCRIPTIONAL REGULATOR RUTR"/>
    <property type="match status" value="1"/>
</dbReference>
<evidence type="ECO:0000313" key="7">
    <source>
        <dbReference type="EMBL" id="MBB5983586.1"/>
    </source>
</evidence>
<proteinExistence type="predicted"/>
<dbReference type="AlphaFoldDB" id="A0A841E3G0"/>
<evidence type="ECO:0000313" key="8">
    <source>
        <dbReference type="Proteomes" id="UP000558997"/>
    </source>
</evidence>
<sequence>MATGLRERWRVKARRTIQERALDLFDERGFDAVTIEEIAAAAEVSPSSVYRYFRTKEGLIVADEFDTMSQQALEELLDVNDPVGSMIRIVRAYEQVEPATNGLEGGSPEPAPGNQAPAQPGDQMPASPGDPAAPGGRAPAPLGDQVVPGGRAPASPGDHVPDLSDDQVPAVAGGDRRRAGGAEPVSYRRVRYFFKEPSVRTAFLASLDRASQRIAPLMISGQLTPTQARVAANALVFGYFSALEQWYQEDGVRPIADYVEQGLAPLRPIWSTPTESTPAASISAD</sequence>
<dbReference type="EMBL" id="JACHNF010000001">
    <property type="protein sequence ID" value="MBB5983586.1"/>
    <property type="molecule type" value="Genomic_DNA"/>
</dbReference>
<feature type="domain" description="HTH tetR-type" evidence="6">
    <location>
        <begin position="11"/>
        <end position="71"/>
    </location>
</feature>
<evidence type="ECO:0000256" key="5">
    <source>
        <dbReference type="SAM" id="MobiDB-lite"/>
    </source>
</evidence>
<gene>
    <name evidence="7" type="ORF">HDA44_006927</name>
</gene>
<evidence type="ECO:0000256" key="2">
    <source>
        <dbReference type="ARBA" id="ARBA00023125"/>
    </source>
</evidence>
<feature type="compositionally biased region" description="Low complexity" evidence="5">
    <location>
        <begin position="112"/>
        <end position="143"/>
    </location>
</feature>
<dbReference type="InterPro" id="IPR001647">
    <property type="entry name" value="HTH_TetR"/>
</dbReference>
<keyword evidence="2 4" id="KW-0238">DNA-binding</keyword>
<dbReference type="PROSITE" id="PS50977">
    <property type="entry name" value="HTH_TETR_2"/>
    <property type="match status" value="1"/>
</dbReference>
<evidence type="ECO:0000256" key="4">
    <source>
        <dbReference type="PROSITE-ProRule" id="PRU00335"/>
    </source>
</evidence>
<evidence type="ECO:0000256" key="1">
    <source>
        <dbReference type="ARBA" id="ARBA00023015"/>
    </source>
</evidence>
<dbReference type="InterPro" id="IPR009057">
    <property type="entry name" value="Homeodomain-like_sf"/>
</dbReference>
<dbReference type="GO" id="GO:0003700">
    <property type="term" value="F:DNA-binding transcription factor activity"/>
    <property type="evidence" value="ECO:0007669"/>
    <property type="project" value="TreeGrafter"/>
</dbReference>
<feature type="region of interest" description="Disordered" evidence="5">
    <location>
        <begin position="99"/>
        <end position="181"/>
    </location>
</feature>
<dbReference type="Proteomes" id="UP000558997">
    <property type="component" value="Unassembled WGS sequence"/>
</dbReference>
<dbReference type="PANTHER" id="PTHR30055:SF234">
    <property type="entry name" value="HTH-TYPE TRANSCRIPTIONAL REGULATOR BETI"/>
    <property type="match status" value="1"/>
</dbReference>
<dbReference type="GO" id="GO:0000976">
    <property type="term" value="F:transcription cis-regulatory region binding"/>
    <property type="evidence" value="ECO:0007669"/>
    <property type="project" value="TreeGrafter"/>
</dbReference>
<dbReference type="SUPFAM" id="SSF46689">
    <property type="entry name" value="Homeodomain-like"/>
    <property type="match status" value="1"/>
</dbReference>
<evidence type="ECO:0000256" key="3">
    <source>
        <dbReference type="ARBA" id="ARBA00023163"/>
    </source>
</evidence>
<dbReference type="RefSeq" id="WP_202887723.1">
    <property type="nucleotide sequence ID" value="NZ_BAAAVN010000012.1"/>
</dbReference>
<dbReference type="Gene3D" id="1.10.357.10">
    <property type="entry name" value="Tetracycline Repressor, domain 2"/>
    <property type="match status" value="2"/>
</dbReference>
<name>A0A841E3G0_9ACTN</name>
<feature type="DNA-binding region" description="H-T-H motif" evidence="4">
    <location>
        <begin position="34"/>
        <end position="53"/>
    </location>
</feature>
<comment type="caution">
    <text evidence="7">The sequence shown here is derived from an EMBL/GenBank/DDBJ whole genome shotgun (WGS) entry which is preliminary data.</text>
</comment>
<protein>
    <submittedName>
        <fullName evidence="7">AcrR family transcriptional regulator</fullName>
    </submittedName>
</protein>
<keyword evidence="1" id="KW-0805">Transcription regulation</keyword>
<keyword evidence="3" id="KW-0804">Transcription</keyword>
<reference evidence="7 8" key="1">
    <citation type="submission" date="2020-08" db="EMBL/GenBank/DDBJ databases">
        <title>Sequencing the genomes of 1000 actinobacteria strains.</title>
        <authorList>
            <person name="Klenk H.-P."/>
        </authorList>
    </citation>
    <scope>NUCLEOTIDE SEQUENCE [LARGE SCALE GENOMIC DNA]</scope>
    <source>
        <strain evidence="7 8">DSM 17294</strain>
    </source>
</reference>
<evidence type="ECO:0000259" key="6">
    <source>
        <dbReference type="PROSITE" id="PS50977"/>
    </source>
</evidence>
<organism evidence="7 8">
    <name type="scientific">Kribbella solani</name>
    <dbReference type="NCBI Taxonomy" id="236067"/>
    <lineage>
        <taxon>Bacteria</taxon>
        <taxon>Bacillati</taxon>
        <taxon>Actinomycetota</taxon>
        <taxon>Actinomycetes</taxon>
        <taxon>Propionibacteriales</taxon>
        <taxon>Kribbellaceae</taxon>
        <taxon>Kribbella</taxon>
    </lineage>
</organism>
<dbReference type="PRINTS" id="PR00455">
    <property type="entry name" value="HTHTETR"/>
</dbReference>